<dbReference type="PROSITE" id="PS00463">
    <property type="entry name" value="ZN2_CY6_FUNGAL_1"/>
    <property type="match status" value="1"/>
</dbReference>
<dbReference type="STRING" id="1429867.A0A0G4P888"/>
<protein>
    <submittedName>
        <fullName evidence="8">Fungal transcriptional regulatory protein, N-terminal</fullName>
    </submittedName>
</protein>
<organism evidence="8 9">
    <name type="scientific">Penicillium camemberti (strain FM 013)</name>
    <dbReference type="NCBI Taxonomy" id="1429867"/>
    <lineage>
        <taxon>Eukaryota</taxon>
        <taxon>Fungi</taxon>
        <taxon>Dikarya</taxon>
        <taxon>Ascomycota</taxon>
        <taxon>Pezizomycotina</taxon>
        <taxon>Eurotiomycetes</taxon>
        <taxon>Eurotiomycetidae</taxon>
        <taxon>Eurotiales</taxon>
        <taxon>Aspergillaceae</taxon>
        <taxon>Penicillium</taxon>
    </lineage>
</organism>
<comment type="subcellular location">
    <subcellularLocation>
        <location evidence="1">Nucleus</location>
    </subcellularLocation>
</comment>
<evidence type="ECO:0000256" key="4">
    <source>
        <dbReference type="ARBA" id="ARBA00023163"/>
    </source>
</evidence>
<evidence type="ECO:0000256" key="5">
    <source>
        <dbReference type="ARBA" id="ARBA00023242"/>
    </source>
</evidence>
<reference evidence="8 9" key="1">
    <citation type="journal article" date="2014" name="Nat. Commun.">
        <title>Multiple recent horizontal transfers of a large genomic region in cheese making fungi.</title>
        <authorList>
            <person name="Cheeseman K."/>
            <person name="Ropars J."/>
            <person name="Renault P."/>
            <person name="Dupont J."/>
            <person name="Gouzy J."/>
            <person name="Branca A."/>
            <person name="Abraham A.L."/>
            <person name="Ceppi M."/>
            <person name="Conseiller E."/>
            <person name="Debuchy R."/>
            <person name="Malagnac F."/>
            <person name="Goarin A."/>
            <person name="Silar P."/>
            <person name="Lacoste S."/>
            <person name="Sallet E."/>
            <person name="Bensimon A."/>
            <person name="Giraud T."/>
            <person name="Brygoo Y."/>
        </authorList>
    </citation>
    <scope>NUCLEOTIDE SEQUENCE [LARGE SCALE GENOMIC DNA]</scope>
    <source>
        <strain evidence="9">FM 013</strain>
    </source>
</reference>
<dbReference type="GO" id="GO:0005634">
    <property type="term" value="C:nucleus"/>
    <property type="evidence" value="ECO:0007669"/>
    <property type="project" value="UniProtKB-SubCell"/>
</dbReference>
<dbReference type="Gene3D" id="4.10.240.10">
    <property type="entry name" value="Zn(2)-C6 fungal-type DNA-binding domain"/>
    <property type="match status" value="1"/>
</dbReference>
<accession>A0A0G4P888</accession>
<dbReference type="PROSITE" id="PS50048">
    <property type="entry name" value="ZN2_CY6_FUNGAL_2"/>
    <property type="match status" value="1"/>
</dbReference>
<proteinExistence type="predicted"/>
<evidence type="ECO:0000256" key="3">
    <source>
        <dbReference type="ARBA" id="ARBA00023125"/>
    </source>
</evidence>
<dbReference type="Pfam" id="PF00172">
    <property type="entry name" value="Zn_clus"/>
    <property type="match status" value="1"/>
</dbReference>
<feature type="domain" description="Zn(2)-C6 fungal-type" evidence="7">
    <location>
        <begin position="27"/>
        <end position="57"/>
    </location>
</feature>
<dbReference type="InterPro" id="IPR021858">
    <property type="entry name" value="Fun_TF"/>
</dbReference>
<keyword evidence="9" id="KW-1185">Reference proteome</keyword>
<keyword evidence="4" id="KW-0804">Transcription</keyword>
<evidence type="ECO:0000256" key="1">
    <source>
        <dbReference type="ARBA" id="ARBA00004123"/>
    </source>
</evidence>
<gene>
    <name evidence="8" type="ORF">PCAMFM013_S007g000529</name>
</gene>
<feature type="region of interest" description="Disordered" evidence="6">
    <location>
        <begin position="127"/>
        <end position="155"/>
    </location>
</feature>
<keyword evidence="5" id="KW-0539">Nucleus</keyword>
<dbReference type="AlphaFoldDB" id="A0A0G4P888"/>
<evidence type="ECO:0000256" key="2">
    <source>
        <dbReference type="ARBA" id="ARBA00023015"/>
    </source>
</evidence>
<dbReference type="InterPro" id="IPR001138">
    <property type="entry name" value="Zn2Cys6_DnaBD"/>
</dbReference>
<dbReference type="PANTHER" id="PTHR37534:SF20">
    <property type="entry name" value="PRO1A C6 ZINK-FINGER PROTEIN"/>
    <property type="match status" value="1"/>
</dbReference>
<dbReference type="GO" id="GO:0003677">
    <property type="term" value="F:DNA binding"/>
    <property type="evidence" value="ECO:0007669"/>
    <property type="project" value="UniProtKB-KW"/>
</dbReference>
<dbReference type="Pfam" id="PF11951">
    <property type="entry name" value="Fungal_trans_2"/>
    <property type="match status" value="1"/>
</dbReference>
<keyword evidence="2" id="KW-0805">Transcription regulation</keyword>
<sequence>MPRGATAILPRFLRVEFSVTAMKSYSGCWTCRLRRKKCDETRPECRNCSSLQITCYYGQEKPAWMDGAAGQMAKAKEVKDEVKRAAARRRGSQSVDVLETNVASARTQENVTPFSDAGVDMLRLPNRPRDPASRIHVGGDPSSSSSPTHPSLAYTWPDGGAAPISPFNTHHNSAVTTPGYNGLGTLFAGTSGDPASADEEIDRRFVVFYFDHFFPFLFPFYRPPLLEGGRAWVMELAVRNKAMWHTTLCLSSYFISVALDNTASGHEFCKTLAWERLLRQTDVTFRMLQRDLEGVTSSDAQSLIIETSRIMGGVIQLLKFEVSAGNFENCQTHLDAAIVLFTQIFRATGYDANKNGELPTFNDILSRMGDPPWTMQVQQSRAWNSDQAAFRFFAVLLLLDDIVTSTCLEEPPRLQKYHALLLSTDSPDGKASLSFEEFVGCESWAILQIGQIAALDAWKKSLRKTGQLDTMELVARAMEIKRTLVENLAYLDAAAHAPRTPNPVDMFMLYNSHALSTPGDGSTVVTRIWAHAALIYLSVVVSGWQPGSSTIRENVARAIELLFQLPAPALLRTVVWPFCIVGCLANPDEQCLLRSMVQALVPLRLFGATQKALEIMENVWKRRDAIDVNTWDFAACVHTLGYVPLLV</sequence>
<feature type="compositionally biased region" description="Low complexity" evidence="6">
    <location>
        <begin position="141"/>
        <end position="151"/>
    </location>
</feature>
<dbReference type="GO" id="GO:0000981">
    <property type="term" value="F:DNA-binding transcription factor activity, RNA polymerase II-specific"/>
    <property type="evidence" value="ECO:0007669"/>
    <property type="project" value="InterPro"/>
</dbReference>
<evidence type="ECO:0000256" key="6">
    <source>
        <dbReference type="SAM" id="MobiDB-lite"/>
    </source>
</evidence>
<dbReference type="SMART" id="SM00066">
    <property type="entry name" value="GAL4"/>
    <property type="match status" value="1"/>
</dbReference>
<dbReference type="Proteomes" id="UP000053732">
    <property type="component" value="Unassembled WGS sequence"/>
</dbReference>
<dbReference type="EMBL" id="HG793140">
    <property type="protein sequence ID" value="CRL22548.1"/>
    <property type="molecule type" value="Genomic_DNA"/>
</dbReference>
<evidence type="ECO:0000259" key="7">
    <source>
        <dbReference type="PROSITE" id="PS50048"/>
    </source>
</evidence>
<name>A0A0G4P888_PENC3</name>
<keyword evidence="3" id="KW-0238">DNA-binding</keyword>
<evidence type="ECO:0000313" key="8">
    <source>
        <dbReference type="EMBL" id="CRL22548.1"/>
    </source>
</evidence>
<dbReference type="InterPro" id="IPR036864">
    <property type="entry name" value="Zn2-C6_fun-type_DNA-bd_sf"/>
</dbReference>
<dbReference type="PANTHER" id="PTHR37534">
    <property type="entry name" value="TRANSCRIPTIONAL ACTIVATOR PROTEIN UGA3"/>
    <property type="match status" value="1"/>
</dbReference>
<dbReference type="CDD" id="cd00067">
    <property type="entry name" value="GAL4"/>
    <property type="match status" value="1"/>
</dbReference>
<dbReference type="SUPFAM" id="SSF57701">
    <property type="entry name" value="Zn2/Cys6 DNA-binding domain"/>
    <property type="match status" value="1"/>
</dbReference>
<evidence type="ECO:0000313" key="9">
    <source>
        <dbReference type="Proteomes" id="UP000053732"/>
    </source>
</evidence>
<dbReference type="GO" id="GO:0008270">
    <property type="term" value="F:zinc ion binding"/>
    <property type="evidence" value="ECO:0007669"/>
    <property type="project" value="InterPro"/>
</dbReference>